<evidence type="ECO:0000256" key="1">
    <source>
        <dbReference type="SAM" id="MobiDB-lite"/>
    </source>
</evidence>
<accession>A0A2G8LMM8</accession>
<feature type="non-terminal residue" evidence="2">
    <location>
        <position position="1"/>
    </location>
</feature>
<name>A0A2G8LMM8_STIJA</name>
<feature type="compositionally biased region" description="Polar residues" evidence="1">
    <location>
        <begin position="39"/>
        <end position="58"/>
    </location>
</feature>
<proteinExistence type="predicted"/>
<sequence>IAAYHTSTTVAVQDALQRHASTTLPYADSSVKRKPHPPSQTCGQSRRPISSQRLARTTQIEDRPNSKFNSISAMTRVYGPHNKRNNKISRMPAYLSLNLMMHQHMCMASPLAQDDSREIFHIDT</sequence>
<dbReference type="Proteomes" id="UP000230750">
    <property type="component" value="Unassembled WGS sequence"/>
</dbReference>
<organism evidence="2 3">
    <name type="scientific">Stichopus japonicus</name>
    <name type="common">Sea cucumber</name>
    <dbReference type="NCBI Taxonomy" id="307972"/>
    <lineage>
        <taxon>Eukaryota</taxon>
        <taxon>Metazoa</taxon>
        <taxon>Echinodermata</taxon>
        <taxon>Eleutherozoa</taxon>
        <taxon>Echinozoa</taxon>
        <taxon>Holothuroidea</taxon>
        <taxon>Aspidochirotacea</taxon>
        <taxon>Aspidochirotida</taxon>
        <taxon>Stichopodidae</taxon>
        <taxon>Apostichopus</taxon>
    </lineage>
</organism>
<evidence type="ECO:0000313" key="2">
    <source>
        <dbReference type="EMBL" id="PIK61517.1"/>
    </source>
</evidence>
<feature type="region of interest" description="Disordered" evidence="1">
    <location>
        <begin position="24"/>
        <end position="67"/>
    </location>
</feature>
<comment type="caution">
    <text evidence="2">The sequence shown here is derived from an EMBL/GenBank/DDBJ whole genome shotgun (WGS) entry which is preliminary data.</text>
</comment>
<protein>
    <submittedName>
        <fullName evidence="2">Uncharacterized protein</fullName>
    </submittedName>
</protein>
<dbReference type="AlphaFoldDB" id="A0A2G8LMM8"/>
<dbReference type="EMBL" id="MRZV01000030">
    <property type="protein sequence ID" value="PIK61517.1"/>
    <property type="molecule type" value="Genomic_DNA"/>
</dbReference>
<keyword evidence="3" id="KW-1185">Reference proteome</keyword>
<gene>
    <name evidence="2" type="ORF">BSL78_01530</name>
</gene>
<evidence type="ECO:0000313" key="3">
    <source>
        <dbReference type="Proteomes" id="UP000230750"/>
    </source>
</evidence>
<reference evidence="2 3" key="1">
    <citation type="journal article" date="2017" name="PLoS Biol.">
        <title>The sea cucumber genome provides insights into morphological evolution and visceral regeneration.</title>
        <authorList>
            <person name="Zhang X."/>
            <person name="Sun L."/>
            <person name="Yuan J."/>
            <person name="Sun Y."/>
            <person name="Gao Y."/>
            <person name="Zhang L."/>
            <person name="Li S."/>
            <person name="Dai H."/>
            <person name="Hamel J.F."/>
            <person name="Liu C."/>
            <person name="Yu Y."/>
            <person name="Liu S."/>
            <person name="Lin W."/>
            <person name="Guo K."/>
            <person name="Jin S."/>
            <person name="Xu P."/>
            <person name="Storey K.B."/>
            <person name="Huan P."/>
            <person name="Zhang T."/>
            <person name="Zhou Y."/>
            <person name="Zhang J."/>
            <person name="Lin C."/>
            <person name="Li X."/>
            <person name="Xing L."/>
            <person name="Huo D."/>
            <person name="Sun M."/>
            <person name="Wang L."/>
            <person name="Mercier A."/>
            <person name="Li F."/>
            <person name="Yang H."/>
            <person name="Xiang J."/>
        </authorList>
    </citation>
    <scope>NUCLEOTIDE SEQUENCE [LARGE SCALE GENOMIC DNA]</scope>
    <source>
        <strain evidence="2">Shaxun</strain>
        <tissue evidence="2">Muscle</tissue>
    </source>
</reference>